<keyword evidence="5" id="KW-1185">Reference proteome</keyword>
<dbReference type="Gene3D" id="1.10.555.10">
    <property type="entry name" value="Rho GTPase activation protein"/>
    <property type="match status" value="1"/>
</dbReference>
<gene>
    <name evidence="4" type="ORF">BINO364_LOCUS11320</name>
</gene>
<feature type="region of interest" description="Disordered" evidence="2">
    <location>
        <begin position="1"/>
        <end position="45"/>
    </location>
</feature>
<evidence type="ECO:0000256" key="1">
    <source>
        <dbReference type="ARBA" id="ARBA00022468"/>
    </source>
</evidence>
<dbReference type="PANTHER" id="PTHR23179">
    <property type="entry name" value="T-CELL ACTIVATION RHO GTPASE ACTIVATING PROTEIN-RELATED"/>
    <property type="match status" value="1"/>
</dbReference>
<dbReference type="SUPFAM" id="SSF48350">
    <property type="entry name" value="GTPase activation domain, GAP"/>
    <property type="match status" value="1"/>
</dbReference>
<feature type="non-terminal residue" evidence="4">
    <location>
        <position position="1238"/>
    </location>
</feature>
<dbReference type="Proteomes" id="UP000838878">
    <property type="component" value="Chromosome 5"/>
</dbReference>
<feature type="region of interest" description="Disordered" evidence="2">
    <location>
        <begin position="1189"/>
        <end position="1221"/>
    </location>
</feature>
<feature type="compositionally biased region" description="Basic residues" evidence="2">
    <location>
        <begin position="152"/>
        <end position="162"/>
    </location>
</feature>
<dbReference type="Gene3D" id="2.30.29.30">
    <property type="entry name" value="Pleckstrin-homology domain (PH domain)/Phosphotyrosine-binding domain (PTB)"/>
    <property type="match status" value="1"/>
</dbReference>
<feature type="region of interest" description="Disordered" evidence="2">
    <location>
        <begin position="670"/>
        <end position="706"/>
    </location>
</feature>
<dbReference type="AlphaFoldDB" id="A0A8J9YFG6"/>
<dbReference type="InterPro" id="IPR047887">
    <property type="entry name" value="ARHGAP20_PH"/>
</dbReference>
<dbReference type="InterPro" id="IPR011993">
    <property type="entry name" value="PH-like_dom_sf"/>
</dbReference>
<accession>A0A8J9YFG6</accession>
<dbReference type="Pfam" id="PF00620">
    <property type="entry name" value="RhoGAP"/>
    <property type="match status" value="1"/>
</dbReference>
<dbReference type="SUPFAM" id="SSF50729">
    <property type="entry name" value="PH domain-like"/>
    <property type="match status" value="1"/>
</dbReference>
<feature type="region of interest" description="Disordered" evidence="2">
    <location>
        <begin position="150"/>
        <end position="173"/>
    </location>
</feature>
<dbReference type="EMBL" id="OV170225">
    <property type="protein sequence ID" value="CAH0725771.1"/>
    <property type="molecule type" value="Genomic_DNA"/>
</dbReference>
<dbReference type="GO" id="GO:0007165">
    <property type="term" value="P:signal transduction"/>
    <property type="evidence" value="ECO:0007669"/>
    <property type="project" value="InterPro"/>
</dbReference>
<dbReference type="InterPro" id="IPR008936">
    <property type="entry name" value="Rho_GTPase_activation_prot"/>
</dbReference>
<evidence type="ECO:0000313" key="5">
    <source>
        <dbReference type="Proteomes" id="UP000838878"/>
    </source>
</evidence>
<sequence length="1238" mass="137732">MFESLVSRLTSPPVSRRRHTVHAAREVCSEPEEEAAPVQRRSRTAKHLLDKRRKARLSCADLTTVTNNEPERTSRMDALKAFLPLRQSKSLGRLDGLKEIERLAQYERLVGGGCARRRASRLSDLERVQDLFPHDYLALHDADAPAALASHHAQKSKSLRKRPSLDIGGTVSGNSSALSPRTFIMEAPVQLCPLGSTSPPLDRHLFLFSDLLLVGKSRGTNCFKLKESVRLAEIWLSLPEGDDTGFLLGWPTVTGVTNYLATYPTQAARDTWHRKIQNALNVQLATEPKSTNIQIFYKDLTSSIEFCKTVSISPDMSARCVVRQALHVLNGGEGDGEPEGETERDEGRWGAAGDFTLWIRTGRDAPPSPLQGIERPHAVQMSRIRQTLSSEDGFDLEHVNAKNNPCGLVFELRKKNQGLKSANATPGRGLRLLRRGGRLFGVALTRLCSGAPPPALLNAMRRLRVAAPLTHGVFRRSANAKALRLLRDKLDALGPWAEGCPELERAPVLLLAALVKEFFRALPQPLLAADLYPSWLQVLNLPQAEKVTAVRSLLLKLPKAHYNMLTYFVCLLQAIAKKSNINLMCPMNLGVCVGPSLLWPNTPCDKAPKAVPMVVELLIVKAEALFGPQISGLLGNGSPESSNALLDSGAEESDSLHSVGISLDSMELSTPRKEKLSLSRDSGLTLSEDDSNSNGGNSPAPRNILHSLSAPTCNLQDPKQARYNTDHNINGLPQISQRQQNLYSNKAELYSTVNEDLYTMPYMGEKYVHNSINIGIANGIDDRNYVSKTAVQRATADIYAQSPAKYITGLEPQKPPRSNVSKAARTSKVYSMYAESQESQNNVTNKNFNRAKSSDNLLEAKQEAADKKRDMVSSQENIVYSNIHDLAMFTENIQRQNQYQSQAEILSNGNYSRVYSGWEKKSANYNQGNTCATENIYGQMNKNPGESSQNKTDGKTTPAATIFIRNDWSRQAARTKSLEVSDEGHSNVNDKARNGSYEINIVNCCRKRRFDPAHMCTKNCITPNMHGREKEKHATNSPNSYAYVDDVHNNAEEKKCRVRNYNNAKLNQSKSLANIILQSDSSSCDTLYQPQNSYNSRSTESTASENSFENCYTTQYIEPLYTSVYNRRRDIFHEEKNMFTSDIYKATPTSVQPDYSEKEQNNKKKPPHMPPPVPPRKMIYQRVLKKFQPVHVNKEDKASRSKSVPPVYRDPPNGIDKNGQNVVALGCSESDTESESYV</sequence>
<dbReference type="SMART" id="SM00324">
    <property type="entry name" value="RhoGAP"/>
    <property type="match status" value="1"/>
</dbReference>
<feature type="region of interest" description="Disordered" evidence="2">
    <location>
        <begin position="1148"/>
        <end position="1176"/>
    </location>
</feature>
<protein>
    <recommendedName>
        <fullName evidence="3">Rho-GAP domain-containing protein</fullName>
    </recommendedName>
</protein>
<evidence type="ECO:0000256" key="2">
    <source>
        <dbReference type="SAM" id="MobiDB-lite"/>
    </source>
</evidence>
<feature type="domain" description="Rho-GAP" evidence="3">
    <location>
        <begin position="442"/>
        <end position="626"/>
    </location>
</feature>
<dbReference type="Pfam" id="PF22286">
    <property type="entry name" value="RHG20_PH"/>
    <property type="match status" value="1"/>
</dbReference>
<dbReference type="OrthoDB" id="27389at2759"/>
<evidence type="ECO:0000313" key="4">
    <source>
        <dbReference type="EMBL" id="CAH0725771.1"/>
    </source>
</evidence>
<dbReference type="GO" id="GO:0005096">
    <property type="term" value="F:GTPase activator activity"/>
    <property type="evidence" value="ECO:0007669"/>
    <property type="project" value="UniProtKB-KW"/>
</dbReference>
<evidence type="ECO:0000259" key="3">
    <source>
        <dbReference type="PROSITE" id="PS50238"/>
    </source>
</evidence>
<dbReference type="PROSITE" id="PS50238">
    <property type="entry name" value="RHOGAP"/>
    <property type="match status" value="1"/>
</dbReference>
<proteinExistence type="predicted"/>
<name>A0A8J9YFG6_9NEOP</name>
<dbReference type="InterPro" id="IPR000198">
    <property type="entry name" value="RhoGAP_dom"/>
</dbReference>
<organism evidence="4 5">
    <name type="scientific">Brenthis ino</name>
    <name type="common">lesser marbled fritillary</name>
    <dbReference type="NCBI Taxonomy" id="405034"/>
    <lineage>
        <taxon>Eukaryota</taxon>
        <taxon>Metazoa</taxon>
        <taxon>Ecdysozoa</taxon>
        <taxon>Arthropoda</taxon>
        <taxon>Hexapoda</taxon>
        <taxon>Insecta</taxon>
        <taxon>Pterygota</taxon>
        <taxon>Neoptera</taxon>
        <taxon>Endopterygota</taxon>
        <taxon>Lepidoptera</taxon>
        <taxon>Glossata</taxon>
        <taxon>Ditrysia</taxon>
        <taxon>Papilionoidea</taxon>
        <taxon>Nymphalidae</taxon>
        <taxon>Heliconiinae</taxon>
        <taxon>Argynnini</taxon>
        <taxon>Brenthis</taxon>
    </lineage>
</organism>
<dbReference type="PANTHER" id="PTHR23179:SF3">
    <property type="entry name" value="RHO GTPASE-ACTIVATING PROTEIN 20"/>
    <property type="match status" value="1"/>
</dbReference>
<keyword evidence="1" id="KW-0343">GTPase activation</keyword>
<reference evidence="4" key="1">
    <citation type="submission" date="2021-12" db="EMBL/GenBank/DDBJ databases">
        <authorList>
            <person name="Martin H S."/>
        </authorList>
    </citation>
    <scope>NUCLEOTIDE SEQUENCE</scope>
</reference>